<evidence type="ECO:0000313" key="3">
    <source>
        <dbReference type="Proteomes" id="UP000183988"/>
    </source>
</evidence>
<dbReference type="RefSeq" id="WP_159431594.1">
    <property type="nucleotide sequence ID" value="NZ_FQVW01000089.1"/>
</dbReference>
<keyword evidence="1" id="KW-1133">Transmembrane helix</keyword>
<keyword evidence="1" id="KW-0812">Transmembrane</keyword>
<dbReference type="Proteomes" id="UP000183988">
    <property type="component" value="Unassembled WGS sequence"/>
</dbReference>
<evidence type="ECO:0000256" key="1">
    <source>
        <dbReference type="SAM" id="Phobius"/>
    </source>
</evidence>
<feature type="transmembrane region" description="Helical" evidence="1">
    <location>
        <begin position="6"/>
        <end position="28"/>
    </location>
</feature>
<evidence type="ECO:0000313" key="2">
    <source>
        <dbReference type="EMBL" id="SHG92982.1"/>
    </source>
</evidence>
<gene>
    <name evidence="2" type="ORF">SAMN05216225_10898</name>
</gene>
<dbReference type="STRING" id="930117.SAMN05216225_10898"/>
<reference evidence="2 3" key="1">
    <citation type="submission" date="2016-11" db="EMBL/GenBank/DDBJ databases">
        <authorList>
            <person name="Jaros S."/>
            <person name="Januszkiewicz K."/>
            <person name="Wedrychowicz H."/>
        </authorList>
    </citation>
    <scope>NUCLEOTIDE SEQUENCE [LARGE SCALE GENOMIC DNA]</scope>
    <source>
        <strain evidence="2 3">IBRC-M 10683</strain>
    </source>
</reference>
<keyword evidence="3" id="KW-1185">Reference proteome</keyword>
<dbReference type="AlphaFoldDB" id="A0A1M5NTX4"/>
<proteinExistence type="predicted"/>
<name>A0A1M5NTX4_9BACI</name>
<keyword evidence="1" id="KW-0472">Membrane</keyword>
<sequence length="53" mass="6161">MEFLNVLMTVAVYTIPFIIIYFILVGAIRNGINQSELGKYLQAKNEEIERKKK</sequence>
<protein>
    <submittedName>
        <fullName evidence="2">Uncharacterized protein</fullName>
    </submittedName>
</protein>
<accession>A0A1M5NTX4</accession>
<organism evidence="2 3">
    <name type="scientific">Ornithinibacillus halophilus</name>
    <dbReference type="NCBI Taxonomy" id="930117"/>
    <lineage>
        <taxon>Bacteria</taxon>
        <taxon>Bacillati</taxon>
        <taxon>Bacillota</taxon>
        <taxon>Bacilli</taxon>
        <taxon>Bacillales</taxon>
        <taxon>Bacillaceae</taxon>
        <taxon>Ornithinibacillus</taxon>
    </lineage>
</organism>
<dbReference type="EMBL" id="FQVW01000089">
    <property type="protein sequence ID" value="SHG92982.1"/>
    <property type="molecule type" value="Genomic_DNA"/>
</dbReference>